<keyword evidence="3" id="KW-1185">Reference proteome</keyword>
<dbReference type="Proteomes" id="UP000637788">
    <property type="component" value="Unassembled WGS sequence"/>
</dbReference>
<protein>
    <submittedName>
        <fullName evidence="2">Uncharacterized protein</fullName>
    </submittedName>
</protein>
<comment type="caution">
    <text evidence="2">The sequence shown here is derived from an EMBL/GenBank/DDBJ whole genome shotgun (WGS) entry which is preliminary data.</text>
</comment>
<dbReference type="RefSeq" id="WP_246568394.1">
    <property type="nucleotide sequence ID" value="NZ_BMPQ01000023.1"/>
</dbReference>
<evidence type="ECO:0000256" key="1">
    <source>
        <dbReference type="SAM" id="MobiDB-lite"/>
    </source>
</evidence>
<accession>A0A917VLR8</accession>
<evidence type="ECO:0000313" key="3">
    <source>
        <dbReference type="Proteomes" id="UP000637788"/>
    </source>
</evidence>
<evidence type="ECO:0000313" key="2">
    <source>
        <dbReference type="EMBL" id="GGK96956.1"/>
    </source>
</evidence>
<dbReference type="EMBL" id="BMPQ01000023">
    <property type="protein sequence ID" value="GGK96956.1"/>
    <property type="molecule type" value="Genomic_DNA"/>
</dbReference>
<feature type="region of interest" description="Disordered" evidence="1">
    <location>
        <begin position="59"/>
        <end position="83"/>
    </location>
</feature>
<reference evidence="2" key="1">
    <citation type="journal article" date="2014" name="Int. J. Syst. Evol. Microbiol.">
        <title>Complete genome sequence of Corynebacterium casei LMG S-19264T (=DSM 44701T), isolated from a smear-ripened cheese.</title>
        <authorList>
            <consortium name="US DOE Joint Genome Institute (JGI-PGF)"/>
            <person name="Walter F."/>
            <person name="Albersmeier A."/>
            <person name="Kalinowski J."/>
            <person name="Ruckert C."/>
        </authorList>
    </citation>
    <scope>NUCLEOTIDE SEQUENCE</scope>
    <source>
        <strain evidence="2">JCM 3035</strain>
    </source>
</reference>
<sequence length="83" mass="8641">MAGSGSELGERPGRGLVGLGCFHRFGTNAPLARAAKDTAPDAWRRGIAFMLDGLRTEGAHPLPTGPLPPQQLYQGMGNLTGTP</sequence>
<dbReference type="AlphaFoldDB" id="A0A917VLR8"/>
<reference evidence="2" key="2">
    <citation type="submission" date="2020-09" db="EMBL/GenBank/DDBJ databases">
        <authorList>
            <person name="Sun Q."/>
            <person name="Ohkuma M."/>
        </authorList>
    </citation>
    <scope>NUCLEOTIDE SEQUENCE</scope>
    <source>
        <strain evidence="2">JCM 3035</strain>
    </source>
</reference>
<gene>
    <name evidence="2" type="ORF">GCM10010094_67170</name>
</gene>
<name>A0A917VLR8_9ACTN</name>
<organism evidence="2 3">
    <name type="scientific">Streptomyces flaveus</name>
    <dbReference type="NCBI Taxonomy" id="66370"/>
    <lineage>
        <taxon>Bacteria</taxon>
        <taxon>Bacillati</taxon>
        <taxon>Actinomycetota</taxon>
        <taxon>Actinomycetes</taxon>
        <taxon>Kitasatosporales</taxon>
        <taxon>Streptomycetaceae</taxon>
        <taxon>Streptomyces</taxon>
        <taxon>Streptomyces aurantiacus group</taxon>
    </lineage>
</organism>
<proteinExistence type="predicted"/>